<proteinExistence type="predicted"/>
<dbReference type="Gene3D" id="2.60.120.380">
    <property type="match status" value="4"/>
</dbReference>
<dbReference type="AlphaFoldDB" id="A0AAX6BFW8"/>
<dbReference type="SUPFAM" id="SSF89260">
    <property type="entry name" value="Collagen-binding domain"/>
    <property type="match status" value="4"/>
</dbReference>
<dbReference type="EMBL" id="BSYK01000001">
    <property type="protein sequence ID" value="GMG72600.1"/>
    <property type="molecule type" value="Genomic_DNA"/>
</dbReference>
<organism evidence="1 2">
    <name type="scientific">Priestia megaterium</name>
    <name type="common">Bacillus megaterium</name>
    <dbReference type="NCBI Taxonomy" id="1404"/>
    <lineage>
        <taxon>Bacteria</taxon>
        <taxon>Bacillati</taxon>
        <taxon>Bacillota</taxon>
        <taxon>Bacilli</taxon>
        <taxon>Bacillales</taxon>
        <taxon>Bacillaceae</taxon>
        <taxon>Priestia</taxon>
    </lineage>
</organism>
<evidence type="ECO:0000313" key="2">
    <source>
        <dbReference type="Proteomes" id="UP001165240"/>
    </source>
</evidence>
<sequence>MILSIRKTILLLVIVSFGFFGVKPIFTHAAISNAVQVELNKAYNGKLQQGKNEDDFYKFSLPSDGNVTLSVKQRDGVTWEAKILNSKGQVFQSFQTDDSELIEGNASAEVGLPKGTYYIEISSYDYSSYDERYEFKVGFASSNNYEKEFNNSLATANIMNVNQTYKGNLSDSEDVDVYKITVPSDGNITLSMKQQPGVRWQAAIQTSSGKVIEDLTTDDSELIDGYETRQVGLPKGLYYITVEYYSYGVDEPYEIKAGFEKSDNYEKEFNNSLTTANSMKLNQSYKGTLNNDDDKDVYKVDIPSNGNVTVSLKQKAGLKWQVSILNSKSQEFDSFVTDDSELIEGYETMQVGLPKGSYYITVERYSYATDEPYEIKTSFSSSNNYEKEFNNSLTTANSISLNQVYKGTISSDGDTDVYKVVVPNDGNVTLAMKQQEGASWQAKIQNSGGYVYKELVTNNDELVSGNASVQTWLKKGTYFVVIKDYYGNAEHKSYQFITSMKSSALKSSQIKVTNNKGKDDVIAVSGIAKGDVVRVYNENSKGTVLASKTSIGTSVTLTAKQIGQKAGKVYVTVMSPGMGESDRVATSFSGEQSNSLQSSQVKVTNNKGKDDVIAVSGITKGDMIKVYSLSSKGTVLASKTSTGTSLTLTTKQVGQKAGKVYVSITRSGMTESARTTVSFAGEQSNALQSSQVKVINNKGKADSVTVSKIAKGDVIKVYNASSKGTLFASKQSEGSSTVLSIKQLGSKAGKVYVTITNPGMSESIRTAVSYSAER</sequence>
<comment type="caution">
    <text evidence="1">The sequence shown here is derived from an EMBL/GenBank/DDBJ whole genome shotgun (WGS) entry which is preliminary data.</text>
</comment>
<gene>
    <name evidence="1" type="ORF">ShirakiTB12_10680</name>
</gene>
<evidence type="ECO:0000313" key="1">
    <source>
        <dbReference type="EMBL" id="GMG72600.1"/>
    </source>
</evidence>
<dbReference type="RefSeq" id="WP_155017050.1">
    <property type="nucleotide sequence ID" value="NZ_BSYK01000001.1"/>
</dbReference>
<name>A0AAX6BFW8_PRIMG</name>
<dbReference type="Proteomes" id="UP001165240">
    <property type="component" value="Unassembled WGS sequence"/>
</dbReference>
<reference evidence="1" key="1">
    <citation type="journal article" date="2024" name="Appl Microbiol">
        <title>Effect of kuratsuki Bacillus and Priestia on Taste of Sake.</title>
        <authorList>
            <person name="Kobayashi K."/>
            <person name="Nishida H."/>
        </authorList>
    </citation>
    <scope>NUCLEOTIDE SEQUENCE</scope>
    <source>
        <strain evidence="1">B-12</strain>
    </source>
</reference>
<protein>
    <submittedName>
        <fullName evidence="1">Uncharacterized protein</fullName>
    </submittedName>
</protein>
<accession>A0AAX6BFW8</accession>